<dbReference type="EMBL" id="CP115149">
    <property type="protein sequence ID" value="WBL35080.1"/>
    <property type="molecule type" value="Genomic_DNA"/>
</dbReference>
<evidence type="ECO:0000313" key="1">
    <source>
        <dbReference type="EMBL" id="WBL35080.1"/>
    </source>
</evidence>
<accession>A0ABY7M507</accession>
<dbReference type="InterPro" id="IPR014846">
    <property type="entry name" value="DUF1786_pyruvate_format-lyase"/>
</dbReference>
<dbReference type="Pfam" id="PF08735">
    <property type="entry name" value="DUF1786"/>
    <property type="match status" value="1"/>
</dbReference>
<evidence type="ECO:0000313" key="2">
    <source>
        <dbReference type="Proteomes" id="UP001212803"/>
    </source>
</evidence>
<reference evidence="1 2" key="1">
    <citation type="journal article" date="2023" name="ISME J.">
        <title>Thermophilic Dehalococcoidia with unusual traits shed light on an unexpected past.</title>
        <authorList>
            <person name="Palmer M."/>
            <person name="Covington J.K."/>
            <person name="Zhou E.M."/>
            <person name="Thomas S.C."/>
            <person name="Habib N."/>
            <person name="Seymour C.O."/>
            <person name="Lai D."/>
            <person name="Johnston J."/>
            <person name="Hashimi A."/>
            <person name="Jiao J.Y."/>
            <person name="Muok A.R."/>
            <person name="Liu L."/>
            <person name="Xian W.D."/>
            <person name="Zhi X.Y."/>
            <person name="Li M.M."/>
            <person name="Silva L.P."/>
            <person name="Bowen B.P."/>
            <person name="Louie K."/>
            <person name="Briegel A."/>
            <person name="Pett-Ridge J."/>
            <person name="Weber P.K."/>
            <person name="Tocheva E.I."/>
            <person name="Woyke T."/>
            <person name="Northen T.R."/>
            <person name="Mayali X."/>
            <person name="Li W.J."/>
            <person name="Hedlund B.P."/>
        </authorList>
    </citation>
    <scope>NUCLEOTIDE SEQUENCE [LARGE SCALE GENOMIC DNA]</scope>
    <source>
        <strain evidence="1 2">YIM 72310</strain>
    </source>
</reference>
<dbReference type="Proteomes" id="UP001212803">
    <property type="component" value="Chromosome"/>
</dbReference>
<dbReference type="RefSeq" id="WP_270055608.1">
    <property type="nucleotide sequence ID" value="NZ_CP115149.1"/>
</dbReference>
<keyword evidence="2" id="KW-1185">Reference proteome</keyword>
<organism evidence="1 2">
    <name type="scientific">Tepidiforma flava</name>
    <dbReference type="NCBI Taxonomy" id="3004094"/>
    <lineage>
        <taxon>Bacteria</taxon>
        <taxon>Bacillati</taxon>
        <taxon>Chloroflexota</taxon>
        <taxon>Tepidiformia</taxon>
        <taxon>Tepidiformales</taxon>
        <taxon>Tepidiformaceae</taxon>
        <taxon>Tepidiforma</taxon>
    </lineage>
</organism>
<name>A0ABY7M507_9CHLR</name>
<dbReference type="PIRSF" id="PIRSF029129">
    <property type="entry name" value="DUF1786_pyruvate_format-lyase"/>
    <property type="match status" value="1"/>
</dbReference>
<proteinExistence type="predicted"/>
<protein>
    <submittedName>
        <fullName evidence="1">DUF1786 family protein</fullName>
    </submittedName>
</protein>
<sequence length="367" mass="38625">MRILAIDVGTGTQDILLFDSAGPVENSPKLVLPSPTAIAAARIRRATAACRPLLITGSIAGGGPCAWALEDHLRAGLPAFATPDAARTFDDDLDRVRALGVTLVSDDEAVRLDADRVILRDLDLDAIRTALAAFEVPADFDGIAVGCLDHGEAPPGTSDRIFRFDHLARVVRGRNDLLAFAMAPEGLPPYLTRARAIAAAAQADAPAAFMDTGPAAALGALHDERVAASPERLVLNLGNMHLLGFHLRGRTIASLFEHHTGEVTDAQVETFARRLADGSLTNDEIFGSKGHGALHLDRSLVAPGLPPVVAVTGPQRGRLAGSPLRPTFVAPFGDMMIAGCFGLLRAFAEVHPWARDAVEARLGPIAA</sequence>
<gene>
    <name evidence="1" type="ORF">O0235_09805</name>
</gene>